<dbReference type="InterPro" id="IPR008969">
    <property type="entry name" value="CarboxyPept-like_regulatory"/>
</dbReference>
<dbReference type="Pfam" id="PF13620">
    <property type="entry name" value="CarboxypepD_reg"/>
    <property type="match status" value="3"/>
</dbReference>
<keyword evidence="1" id="KW-0732">Signal</keyword>
<dbReference type="PANTHER" id="PTHR23303">
    <property type="entry name" value="CARBOXYPEPTIDASE REGULATORY REGION-CONTAINING"/>
    <property type="match status" value="1"/>
</dbReference>
<comment type="caution">
    <text evidence="2">The sequence shown here is derived from an EMBL/GenBank/DDBJ whole genome shotgun (WGS) entry which is preliminary data.</text>
</comment>
<sequence length="303" mass="31529">MADITVIEDKYVLGQSTSGQIQNIGEEINIDLQLEPNNNNATGANITGAVTNTTGNTPVPGAYVKLMSTSYAPIMHAITDAKGEYSLSNVPAGTYYLFPAAPNMELGNGTQIVVSNFGNYTQPLTVTENPNALLGVIAGIVTNKTTNDPIENALVSLIQSGATGSAQVGVTYTNQYGQYTFREVPIGEYSVNISDSGYDSLTTPVQIQQASEIVPLKQQLTPTAPLPAASGTVSGVIKDGAGAPVANADVILYKVTPGAGSTNTLTPIAYTQTNSNGVYLFGGVPTGSYIVKANEVELKNITV</sequence>
<dbReference type="InterPro" id="IPR051417">
    <property type="entry name" value="SDr/BOS_complex"/>
</dbReference>
<proteinExistence type="predicted"/>
<dbReference type="InterPro" id="IPR013784">
    <property type="entry name" value="Carb-bd-like_fold"/>
</dbReference>
<organism evidence="2 3">
    <name type="scientific">Clostridium novyi A str. 4570</name>
    <dbReference type="NCBI Taxonomy" id="1444290"/>
    <lineage>
        <taxon>Bacteria</taxon>
        <taxon>Bacillati</taxon>
        <taxon>Bacillota</taxon>
        <taxon>Clostridia</taxon>
        <taxon>Eubacteriales</taxon>
        <taxon>Clostridiaceae</taxon>
        <taxon>Clostridium</taxon>
    </lineage>
</organism>
<evidence type="ECO:0000256" key="1">
    <source>
        <dbReference type="ARBA" id="ARBA00022729"/>
    </source>
</evidence>
<evidence type="ECO:0000313" key="3">
    <source>
        <dbReference type="Proteomes" id="UP000030016"/>
    </source>
</evidence>
<dbReference type="EMBL" id="JDRX01000020">
    <property type="protein sequence ID" value="KGN01523.1"/>
    <property type="molecule type" value="Genomic_DNA"/>
</dbReference>
<dbReference type="Gene3D" id="2.60.40.10">
    <property type="entry name" value="Immunoglobulins"/>
    <property type="match status" value="1"/>
</dbReference>
<protein>
    <recommendedName>
        <fullName evidence="4">Collagen-binding protein</fullName>
    </recommendedName>
</protein>
<reference evidence="2 3" key="1">
    <citation type="submission" date="2014-01" db="EMBL/GenBank/DDBJ databases">
        <title>Plasmidome dynamics in the species complex Clostridium novyi sensu lato converts strains of independent lineages into distinctly different pathogens.</title>
        <authorList>
            <person name="Skarin H."/>
            <person name="Segerman B."/>
        </authorList>
    </citation>
    <scope>NUCLEOTIDE SEQUENCE [LARGE SCALE GENOMIC DNA]</scope>
    <source>
        <strain evidence="2 3">4570</strain>
    </source>
</reference>
<dbReference type="PANTHER" id="PTHR23303:SF14">
    <property type="entry name" value="BOS COMPLEX SUBUNIT NOMO1-RELATED"/>
    <property type="match status" value="1"/>
</dbReference>
<evidence type="ECO:0008006" key="4">
    <source>
        <dbReference type="Google" id="ProtNLM"/>
    </source>
</evidence>
<gene>
    <name evidence="2" type="ORF">Z969_08225</name>
</gene>
<dbReference type="RefSeq" id="WP_039250253.1">
    <property type="nucleotide sequence ID" value="NZ_JDRX01000020.1"/>
</dbReference>
<evidence type="ECO:0000313" key="2">
    <source>
        <dbReference type="EMBL" id="KGN01523.1"/>
    </source>
</evidence>
<name>A0AA88ZLB6_CLONO</name>
<dbReference type="AlphaFoldDB" id="A0AA88ZLB6"/>
<dbReference type="Proteomes" id="UP000030016">
    <property type="component" value="Unassembled WGS sequence"/>
</dbReference>
<dbReference type="InterPro" id="IPR013783">
    <property type="entry name" value="Ig-like_fold"/>
</dbReference>
<dbReference type="Gene3D" id="2.60.40.1120">
    <property type="entry name" value="Carboxypeptidase-like, regulatory domain"/>
    <property type="match status" value="2"/>
</dbReference>
<dbReference type="GO" id="GO:0030246">
    <property type="term" value="F:carbohydrate binding"/>
    <property type="evidence" value="ECO:0007669"/>
    <property type="project" value="InterPro"/>
</dbReference>
<dbReference type="SUPFAM" id="SSF49464">
    <property type="entry name" value="Carboxypeptidase regulatory domain-like"/>
    <property type="match status" value="2"/>
</dbReference>
<accession>A0AA88ZLB6</accession>
<dbReference type="SUPFAM" id="SSF49452">
    <property type="entry name" value="Starch-binding domain-like"/>
    <property type="match status" value="1"/>
</dbReference>